<keyword evidence="1" id="KW-0067">ATP-binding</keyword>
<accession>A0ACC1IXU0</accession>
<proteinExistence type="predicted"/>
<keyword evidence="2" id="KW-1185">Reference proteome</keyword>
<evidence type="ECO:0000313" key="2">
    <source>
        <dbReference type="Proteomes" id="UP001150603"/>
    </source>
</evidence>
<dbReference type="EMBL" id="JANBPW010006757">
    <property type="protein sequence ID" value="KAJ1927734.1"/>
    <property type="molecule type" value="Genomic_DNA"/>
</dbReference>
<feature type="non-terminal residue" evidence="1">
    <location>
        <position position="306"/>
    </location>
</feature>
<dbReference type="Proteomes" id="UP001150603">
    <property type="component" value="Unassembled WGS sequence"/>
</dbReference>
<evidence type="ECO:0000313" key="1">
    <source>
        <dbReference type="EMBL" id="KAJ1927734.1"/>
    </source>
</evidence>
<protein>
    <submittedName>
        <fullName evidence="1">Transporter of the ATP-binding cassette (ABC)</fullName>
    </submittedName>
</protein>
<comment type="caution">
    <text evidence="1">The sequence shown here is derived from an EMBL/GenBank/DDBJ whole genome shotgun (WGS) entry which is preliminary data.</text>
</comment>
<gene>
    <name evidence="1" type="primary">YBT1_4</name>
    <name evidence="1" type="ORF">FBU59_007192</name>
</gene>
<sequence length="306" mass="34974">MWGDGLSRTGAALHARTLVNSVIVVLLLVVHPLPQVDYMTEAIPAHLRGSEGESKRRLTGKINVRQESPELRSSIASNGMFRWMNRFIDMCLERQAMPSDLYVQPDRYHVEWSQRRFAERGQRVRRWGLGWQLVATFRGEIFVQVVLNLYNTVTDYIQPYLMQRLLRFVDEYSRDRSIGLRFGYFLAAMMLATSVLGTVVEQQQQWHSRSLVMYMRNVVVVKLSSKTLRRRTSESAKQADGENQFGGKESTDGRVYNILTADISRLSKTPSIWNVVLVSPVQLVLGCLYMYSLLGVAGLVGMSLIF</sequence>
<name>A0ACC1IXU0_9FUNG</name>
<reference evidence="1" key="1">
    <citation type="submission" date="2022-07" db="EMBL/GenBank/DDBJ databases">
        <title>Phylogenomic reconstructions and comparative analyses of Kickxellomycotina fungi.</title>
        <authorList>
            <person name="Reynolds N.K."/>
            <person name="Stajich J.E."/>
            <person name="Barry K."/>
            <person name="Grigoriev I.V."/>
            <person name="Crous P."/>
            <person name="Smith M.E."/>
        </authorList>
    </citation>
    <scope>NUCLEOTIDE SEQUENCE</scope>
    <source>
        <strain evidence="1">NRRL 5244</strain>
    </source>
</reference>
<keyword evidence="1" id="KW-0547">Nucleotide-binding</keyword>
<organism evidence="1 2">
    <name type="scientific">Linderina macrospora</name>
    <dbReference type="NCBI Taxonomy" id="4868"/>
    <lineage>
        <taxon>Eukaryota</taxon>
        <taxon>Fungi</taxon>
        <taxon>Fungi incertae sedis</taxon>
        <taxon>Zoopagomycota</taxon>
        <taxon>Kickxellomycotina</taxon>
        <taxon>Kickxellomycetes</taxon>
        <taxon>Kickxellales</taxon>
        <taxon>Kickxellaceae</taxon>
        <taxon>Linderina</taxon>
    </lineage>
</organism>